<keyword evidence="2" id="KW-0812">Transmembrane</keyword>
<gene>
    <name evidence="3" type="ORF">OCBIM_22001818mg</name>
</gene>
<dbReference type="AlphaFoldDB" id="A0A0L8HYS4"/>
<organism evidence="3">
    <name type="scientific">Octopus bimaculoides</name>
    <name type="common">California two-spotted octopus</name>
    <dbReference type="NCBI Taxonomy" id="37653"/>
    <lineage>
        <taxon>Eukaryota</taxon>
        <taxon>Metazoa</taxon>
        <taxon>Spiralia</taxon>
        <taxon>Lophotrochozoa</taxon>
        <taxon>Mollusca</taxon>
        <taxon>Cephalopoda</taxon>
        <taxon>Coleoidea</taxon>
        <taxon>Octopodiformes</taxon>
        <taxon>Octopoda</taxon>
        <taxon>Incirrata</taxon>
        <taxon>Octopodidae</taxon>
        <taxon>Octopus</taxon>
    </lineage>
</organism>
<feature type="transmembrane region" description="Helical" evidence="2">
    <location>
        <begin position="299"/>
        <end position="317"/>
    </location>
</feature>
<reference evidence="3" key="1">
    <citation type="submission" date="2015-07" db="EMBL/GenBank/DDBJ databases">
        <title>MeaNS - Measles Nucleotide Surveillance Program.</title>
        <authorList>
            <person name="Tran T."/>
            <person name="Druce J."/>
        </authorList>
    </citation>
    <scope>NUCLEOTIDE SEQUENCE</scope>
    <source>
        <strain evidence="3">UCB-OBI-ISO-001</strain>
        <tissue evidence="3">Gonad</tissue>
    </source>
</reference>
<protein>
    <submittedName>
        <fullName evidence="3">Uncharacterized protein</fullName>
    </submittedName>
</protein>
<accession>A0A0L8HYS4</accession>
<sequence>MMMMIMMMMMMMIMMMMMMMMIHLLCPLVVKMVVVVMMMKMVVAMFMMTMAMVVMMMGQPCHTLCHAEYPPRTTLRVHVSVECSATCTLISRAGCSVDRINWNPRRRKRRSANSGGGGGCSVDRINWNPRRRKRRSANSGGGGGSGTDDDNGGAEDGYTRLQSDLAEFLQLDALPNANHSESVRLSSSGSSSTSTNLTTFGWSSFFSIAISLYTCSRGFGSRDVGLPSRFGGIRSQWRQRQQGQQQRRRAFAVMAVAENHVTGHVVSHVTIWGVRKTGKHPSLCCHAAVPTRKYGRRRMMMMTMTMMMTTTTTLMVIKVMMMMRWCRESYSCTVQWRLAASVPSTFDRHQCSRHNLIAYSSLT</sequence>
<feature type="region of interest" description="Disordered" evidence="1">
    <location>
        <begin position="106"/>
        <end position="157"/>
    </location>
</feature>
<evidence type="ECO:0000256" key="1">
    <source>
        <dbReference type="SAM" id="MobiDB-lite"/>
    </source>
</evidence>
<dbReference type="EMBL" id="KQ416965">
    <property type="protein sequence ID" value="KOF94393.1"/>
    <property type="molecule type" value="Genomic_DNA"/>
</dbReference>
<evidence type="ECO:0000313" key="3">
    <source>
        <dbReference type="EMBL" id="KOF94393.1"/>
    </source>
</evidence>
<name>A0A0L8HYS4_OCTBM</name>
<evidence type="ECO:0000256" key="2">
    <source>
        <dbReference type="SAM" id="Phobius"/>
    </source>
</evidence>
<keyword evidence="2" id="KW-1133">Transmembrane helix</keyword>
<proteinExistence type="predicted"/>
<keyword evidence="2" id="KW-0472">Membrane</keyword>